<evidence type="ECO:0000313" key="2">
    <source>
        <dbReference type="Proteomes" id="UP000826656"/>
    </source>
</evidence>
<protein>
    <submittedName>
        <fullName evidence="1">Uncharacterized protein</fullName>
    </submittedName>
</protein>
<name>A0ABQ7VAB9_SOLTU</name>
<evidence type="ECO:0000313" key="1">
    <source>
        <dbReference type="EMBL" id="KAH0761030.1"/>
    </source>
</evidence>
<reference evidence="1 2" key="1">
    <citation type="journal article" date="2021" name="bioRxiv">
        <title>Chromosome-scale and haplotype-resolved genome assembly of a tetraploid potato cultivar.</title>
        <authorList>
            <person name="Sun H."/>
            <person name="Jiao W.-B."/>
            <person name="Krause K."/>
            <person name="Campoy J.A."/>
            <person name="Goel M."/>
            <person name="Folz-Donahue K."/>
            <person name="Kukat C."/>
            <person name="Huettel B."/>
            <person name="Schneeberger K."/>
        </authorList>
    </citation>
    <scope>NUCLEOTIDE SEQUENCE [LARGE SCALE GENOMIC DNA]</scope>
    <source>
        <strain evidence="1">SolTubOtavaFocal</strain>
        <tissue evidence="1">Leaves</tissue>
    </source>
</reference>
<dbReference type="EMBL" id="JAIVGD010000013">
    <property type="protein sequence ID" value="KAH0761030.1"/>
    <property type="molecule type" value="Genomic_DNA"/>
</dbReference>
<sequence length="69" mass="8392">MKRGCCNRRWNASIWENMKKYYGKEQPLNLIINVKHTTKLPGEKRREEYRVLDLKQKLTTGRIFVPYHL</sequence>
<keyword evidence="2" id="KW-1185">Reference proteome</keyword>
<comment type="caution">
    <text evidence="1">The sequence shown here is derived from an EMBL/GenBank/DDBJ whole genome shotgun (WGS) entry which is preliminary data.</text>
</comment>
<gene>
    <name evidence="1" type="ORF">KY290_017103</name>
</gene>
<dbReference type="Proteomes" id="UP000826656">
    <property type="component" value="Unassembled WGS sequence"/>
</dbReference>
<organism evidence="1 2">
    <name type="scientific">Solanum tuberosum</name>
    <name type="common">Potato</name>
    <dbReference type="NCBI Taxonomy" id="4113"/>
    <lineage>
        <taxon>Eukaryota</taxon>
        <taxon>Viridiplantae</taxon>
        <taxon>Streptophyta</taxon>
        <taxon>Embryophyta</taxon>
        <taxon>Tracheophyta</taxon>
        <taxon>Spermatophyta</taxon>
        <taxon>Magnoliopsida</taxon>
        <taxon>eudicotyledons</taxon>
        <taxon>Gunneridae</taxon>
        <taxon>Pentapetalae</taxon>
        <taxon>asterids</taxon>
        <taxon>lamiids</taxon>
        <taxon>Solanales</taxon>
        <taxon>Solanaceae</taxon>
        <taxon>Solanoideae</taxon>
        <taxon>Solaneae</taxon>
        <taxon>Solanum</taxon>
    </lineage>
</organism>
<accession>A0ABQ7VAB9</accession>
<proteinExistence type="predicted"/>